<dbReference type="Pfam" id="PF00482">
    <property type="entry name" value="T2SSF"/>
    <property type="match status" value="1"/>
</dbReference>
<dbReference type="EMBL" id="VFPA01000004">
    <property type="protein sequence ID" value="TQM06015.1"/>
    <property type="molecule type" value="Genomic_DNA"/>
</dbReference>
<keyword evidence="5 6" id="KW-0472">Membrane</keyword>
<dbReference type="GO" id="GO:0005886">
    <property type="term" value="C:plasma membrane"/>
    <property type="evidence" value="ECO:0007669"/>
    <property type="project" value="UniProtKB-SubCell"/>
</dbReference>
<organism evidence="8 9">
    <name type="scientific">Pseudonocardia kunmingensis</name>
    <dbReference type="NCBI Taxonomy" id="630975"/>
    <lineage>
        <taxon>Bacteria</taxon>
        <taxon>Bacillati</taxon>
        <taxon>Actinomycetota</taxon>
        <taxon>Actinomycetes</taxon>
        <taxon>Pseudonocardiales</taxon>
        <taxon>Pseudonocardiaceae</taxon>
        <taxon>Pseudonocardia</taxon>
    </lineage>
</organism>
<dbReference type="RefSeq" id="WP_246106879.1">
    <property type="nucleotide sequence ID" value="NZ_VFPA01000004.1"/>
</dbReference>
<keyword evidence="3 6" id="KW-0812">Transmembrane</keyword>
<feature type="transmembrane region" description="Helical" evidence="6">
    <location>
        <begin position="104"/>
        <end position="121"/>
    </location>
</feature>
<dbReference type="PANTHER" id="PTHR35007:SF3">
    <property type="entry name" value="POSSIBLE CONSERVED ALANINE RICH MEMBRANE PROTEIN"/>
    <property type="match status" value="1"/>
</dbReference>
<keyword evidence="9" id="KW-1185">Reference proteome</keyword>
<comment type="caution">
    <text evidence="8">The sequence shown here is derived from an EMBL/GenBank/DDBJ whole genome shotgun (WGS) entry which is preliminary data.</text>
</comment>
<feature type="transmembrane region" description="Helical" evidence="6">
    <location>
        <begin position="248"/>
        <end position="267"/>
    </location>
</feature>
<sequence>MTATVTATVISAATTNGSAVTTAWVAAAGRPVAALLGAGVGLGLFLVYLGLRPIDSDDSPPHRPWGMPRWFGRAELDRRRLFARVGVAVAVGVVAGVLTGWVVGAVLAGLACWALPGILGPDRGRTERLARIEAVATWTEMIRDTLSAAAGLEQAVLATAPLAPAAIRPEITELAARIRSGDRLVPALHGLAARLADPTADLVVAALVMAAEQQARQLADLLGSLAQAAREQVSMRLRVEAGRARSRTSVRVIVGTTVSFTVGMVVLNRPYMAAYDSPTGQAVLLAVGALFTLGLGWLQRISTVDEPARLLTMDGERAGRSAS</sequence>
<evidence type="ECO:0000256" key="4">
    <source>
        <dbReference type="ARBA" id="ARBA00022989"/>
    </source>
</evidence>
<evidence type="ECO:0000259" key="7">
    <source>
        <dbReference type="Pfam" id="PF00482"/>
    </source>
</evidence>
<feature type="transmembrane region" description="Helical" evidence="6">
    <location>
        <begin position="32"/>
        <end position="51"/>
    </location>
</feature>
<dbReference type="Proteomes" id="UP000315677">
    <property type="component" value="Unassembled WGS sequence"/>
</dbReference>
<accession>A0A543D9Q0</accession>
<evidence type="ECO:0000256" key="6">
    <source>
        <dbReference type="SAM" id="Phobius"/>
    </source>
</evidence>
<dbReference type="InterPro" id="IPR018076">
    <property type="entry name" value="T2SS_GspF_dom"/>
</dbReference>
<evidence type="ECO:0000256" key="3">
    <source>
        <dbReference type="ARBA" id="ARBA00022692"/>
    </source>
</evidence>
<dbReference type="PANTHER" id="PTHR35007">
    <property type="entry name" value="INTEGRAL MEMBRANE PROTEIN-RELATED"/>
    <property type="match status" value="1"/>
</dbReference>
<evidence type="ECO:0000256" key="1">
    <source>
        <dbReference type="ARBA" id="ARBA00004651"/>
    </source>
</evidence>
<keyword evidence="2" id="KW-1003">Cell membrane</keyword>
<evidence type="ECO:0000313" key="9">
    <source>
        <dbReference type="Proteomes" id="UP000315677"/>
    </source>
</evidence>
<protein>
    <submittedName>
        <fullName evidence="8">Flp pilus assembly protein TadB</fullName>
    </submittedName>
</protein>
<reference evidence="8 9" key="1">
    <citation type="submission" date="2019-06" db="EMBL/GenBank/DDBJ databases">
        <title>Sequencing the genomes of 1000 actinobacteria strains.</title>
        <authorList>
            <person name="Klenk H.-P."/>
        </authorList>
    </citation>
    <scope>NUCLEOTIDE SEQUENCE [LARGE SCALE GENOMIC DNA]</scope>
    <source>
        <strain evidence="8 9">DSM 45301</strain>
    </source>
</reference>
<keyword evidence="4 6" id="KW-1133">Transmembrane helix</keyword>
<evidence type="ECO:0000256" key="5">
    <source>
        <dbReference type="ARBA" id="ARBA00023136"/>
    </source>
</evidence>
<name>A0A543D9Q0_9PSEU</name>
<proteinExistence type="predicted"/>
<evidence type="ECO:0000313" key="8">
    <source>
        <dbReference type="EMBL" id="TQM06015.1"/>
    </source>
</evidence>
<dbReference type="AlphaFoldDB" id="A0A543D9Q0"/>
<gene>
    <name evidence="8" type="ORF">FB558_6245</name>
</gene>
<feature type="transmembrane region" description="Helical" evidence="6">
    <location>
        <begin position="279"/>
        <end position="298"/>
    </location>
</feature>
<comment type="subcellular location">
    <subcellularLocation>
        <location evidence="1">Cell membrane</location>
        <topology evidence="1">Multi-pass membrane protein</topology>
    </subcellularLocation>
</comment>
<feature type="domain" description="Type II secretion system protein GspF" evidence="7">
    <location>
        <begin position="141"/>
        <end position="264"/>
    </location>
</feature>
<evidence type="ECO:0000256" key="2">
    <source>
        <dbReference type="ARBA" id="ARBA00022475"/>
    </source>
</evidence>